<dbReference type="AlphaFoldDB" id="A0A0G4E4K5"/>
<protein>
    <submittedName>
        <fullName evidence="1">Uncharacterized protein</fullName>
    </submittedName>
</protein>
<name>A0A0G4E4K5_PSEFS</name>
<proteinExistence type="predicted"/>
<evidence type="ECO:0000313" key="1">
    <source>
        <dbReference type="EMBL" id="CEK42099.1"/>
    </source>
</evidence>
<reference evidence="1" key="1">
    <citation type="submission" date="2014-12" db="EMBL/GenBank/DDBJ databases">
        <authorList>
            <person name="Hall J."/>
        </authorList>
    </citation>
    <scope>NUCLEOTIDE SEQUENCE [LARGE SCALE GENOMIC DNA]</scope>
    <source>
        <strain evidence="1">SBW25</strain>
        <plasmid evidence="1">pQBR57</plasmid>
    </source>
</reference>
<organism evidence="1">
    <name type="scientific">Pseudomonas fluorescens (strain SBW25)</name>
    <dbReference type="NCBI Taxonomy" id="216595"/>
    <lineage>
        <taxon>Bacteria</taxon>
        <taxon>Pseudomonadati</taxon>
        <taxon>Pseudomonadota</taxon>
        <taxon>Gammaproteobacteria</taxon>
        <taxon>Pseudomonadales</taxon>
        <taxon>Pseudomonadaceae</taxon>
        <taxon>Pseudomonas</taxon>
    </lineage>
</organism>
<sequence>MNDLPKITNSNAFPPELDAMLGKIPDAVIANIVKALKLNGKVFAMLDPAELEVFDFFRKYGPKYGVVATIVSESRHAELAKASSTQQEDEIMRRVNGTVSVAFS</sequence>
<keyword evidence="1" id="KW-0614">Plasmid</keyword>
<geneLocation type="plasmid" evidence="1">
    <name>pQBR57</name>
</geneLocation>
<accession>A0A0G4E4K5</accession>
<gene>
    <name evidence="1" type="ORF">PQBR57_0146</name>
</gene>
<dbReference type="EMBL" id="LN713926">
    <property type="protein sequence ID" value="CEK42099.1"/>
    <property type="molecule type" value="Genomic_DNA"/>
</dbReference>
<dbReference type="RefSeq" id="WP_192963299.1">
    <property type="nucleotide sequence ID" value="NZ_LN713926.1"/>
</dbReference>
<reference evidence="1" key="2">
    <citation type="submission" date="2015-06" db="EMBL/GenBank/DDBJ databases">
        <title>Environmentally co-occuring mercury resistance plasmids are genetically and phenotypically diverse and confer variable context-dependent fitness effects.</title>
        <authorList>
            <person name="Hall J.P.J."/>
            <person name="Harrison E."/>
            <person name="Lilley A.K."/>
            <person name="Paterson S."/>
            <person name="Spiers A.J."/>
            <person name="Brockhurst M.A."/>
        </authorList>
    </citation>
    <scope>NUCLEOTIDE SEQUENCE [LARGE SCALE GENOMIC DNA]</scope>
    <source>
        <strain evidence="1">SBW25</strain>
        <plasmid evidence="1">pQBR57</plasmid>
    </source>
</reference>